<evidence type="ECO:0000313" key="2">
    <source>
        <dbReference type="EMBL" id="MEQ2193843.1"/>
    </source>
</evidence>
<name>A0ABV0QEF5_9TELE</name>
<organism evidence="2 3">
    <name type="scientific">Xenoophorus captivus</name>
    <dbReference type="NCBI Taxonomy" id="1517983"/>
    <lineage>
        <taxon>Eukaryota</taxon>
        <taxon>Metazoa</taxon>
        <taxon>Chordata</taxon>
        <taxon>Craniata</taxon>
        <taxon>Vertebrata</taxon>
        <taxon>Euteleostomi</taxon>
        <taxon>Actinopterygii</taxon>
        <taxon>Neopterygii</taxon>
        <taxon>Teleostei</taxon>
        <taxon>Neoteleostei</taxon>
        <taxon>Acanthomorphata</taxon>
        <taxon>Ovalentaria</taxon>
        <taxon>Atherinomorphae</taxon>
        <taxon>Cyprinodontiformes</taxon>
        <taxon>Goodeidae</taxon>
        <taxon>Xenoophorus</taxon>
    </lineage>
</organism>
<dbReference type="EMBL" id="JAHRIN010008731">
    <property type="protein sequence ID" value="MEQ2193843.1"/>
    <property type="molecule type" value="Genomic_DNA"/>
</dbReference>
<reference evidence="2 3" key="1">
    <citation type="submission" date="2021-06" db="EMBL/GenBank/DDBJ databases">
        <authorList>
            <person name="Palmer J.M."/>
        </authorList>
    </citation>
    <scope>NUCLEOTIDE SEQUENCE [LARGE SCALE GENOMIC DNA]</scope>
    <source>
        <strain evidence="2 3">XC_2019</strain>
        <tissue evidence="2">Muscle</tissue>
    </source>
</reference>
<feature type="non-terminal residue" evidence="2">
    <location>
        <position position="1"/>
    </location>
</feature>
<dbReference type="SUPFAM" id="SSF51735">
    <property type="entry name" value="NAD(P)-binding Rossmann-fold domains"/>
    <property type="match status" value="1"/>
</dbReference>
<evidence type="ECO:0000313" key="3">
    <source>
        <dbReference type="Proteomes" id="UP001434883"/>
    </source>
</evidence>
<dbReference type="InterPro" id="IPR016040">
    <property type="entry name" value="NAD(P)-bd_dom"/>
</dbReference>
<gene>
    <name evidence="2" type="ORF">XENOCAPTIV_015840</name>
</gene>
<comment type="caution">
    <text evidence="2">The sequence shown here is derived from an EMBL/GenBank/DDBJ whole genome shotgun (WGS) entry which is preliminary data.</text>
</comment>
<dbReference type="Gene3D" id="3.40.50.720">
    <property type="entry name" value="NAD(P)-binding Rossmann-like Domain"/>
    <property type="match status" value="2"/>
</dbReference>
<dbReference type="Proteomes" id="UP001434883">
    <property type="component" value="Unassembled WGS sequence"/>
</dbReference>
<evidence type="ECO:0000259" key="1">
    <source>
        <dbReference type="Pfam" id="PF16363"/>
    </source>
</evidence>
<accession>A0ABV0QEF5</accession>
<feature type="domain" description="NAD(P)-binding" evidence="1">
    <location>
        <begin position="2"/>
        <end position="33"/>
    </location>
</feature>
<dbReference type="InterPro" id="IPR036291">
    <property type="entry name" value="NAD(P)-bd_dom_sf"/>
</dbReference>
<sequence length="93" mass="10465">AFDESSPLRPTNPYAATKAAAEYLVRSYWDKYKGTLPISRHFLFVSDAIQAFLLVLEKGTVGDVYNVGTSFEIPIIQLARELVRMVGFMYLVS</sequence>
<proteinExistence type="predicted"/>
<protein>
    <recommendedName>
        <fullName evidence="1">NAD(P)-binding domain-containing protein</fullName>
    </recommendedName>
</protein>
<keyword evidence="3" id="KW-1185">Reference proteome</keyword>
<dbReference type="Pfam" id="PF16363">
    <property type="entry name" value="GDP_Man_Dehyd"/>
    <property type="match status" value="1"/>
</dbReference>
<dbReference type="PANTHER" id="PTHR43000">
    <property type="entry name" value="DTDP-D-GLUCOSE 4,6-DEHYDRATASE-RELATED"/>
    <property type="match status" value="1"/>
</dbReference>